<name>A0A9P6FN64_9FUNG</name>
<keyword evidence="3" id="KW-1185">Reference proteome</keyword>
<feature type="region of interest" description="Disordered" evidence="1">
    <location>
        <begin position="30"/>
        <end position="201"/>
    </location>
</feature>
<accession>A0A9P6FN64</accession>
<comment type="caution">
    <text evidence="2">The sequence shown here is derived from an EMBL/GenBank/DDBJ whole genome shotgun (WGS) entry which is preliminary data.</text>
</comment>
<evidence type="ECO:0000313" key="2">
    <source>
        <dbReference type="EMBL" id="KAF9578324.1"/>
    </source>
</evidence>
<reference evidence="2" key="1">
    <citation type="journal article" date="2020" name="Fungal Divers.">
        <title>Resolving the Mortierellaceae phylogeny through synthesis of multi-gene phylogenetics and phylogenomics.</title>
        <authorList>
            <person name="Vandepol N."/>
            <person name="Liber J."/>
            <person name="Desiro A."/>
            <person name="Na H."/>
            <person name="Kennedy M."/>
            <person name="Barry K."/>
            <person name="Grigoriev I.V."/>
            <person name="Miller A.N."/>
            <person name="O'Donnell K."/>
            <person name="Stajich J.E."/>
            <person name="Bonito G."/>
        </authorList>
    </citation>
    <scope>NUCLEOTIDE SEQUENCE</scope>
    <source>
        <strain evidence="2">KOD1015</strain>
    </source>
</reference>
<sequence>AFLREEGLTDDEWKRVYDLRYCTILVPFAEDSDDGKRGGKDGTVDRNSPSGEDNLFQDQTIIQLSTPKSDGKLTPQVSPRASPSAAPTGLLTPLERKTRSLDHSAIITDDDRDDDTATSLTSNDPLSKYLIPARTHHTLPMGLSHKRGSSPRGESSEENDVSDGETFHDALDQTDGADYGLGSTDRAMSEEPGMLGASKKRRRWEVTPYTPLLHHRPHTETKRVALMSSLPYRAKPLESVGLLRPRASTPAPQQSFIPSSRSSTPCLDNRRYSISSDISTASNLSVTPGNLWSRQDWKELEQLYNGMKGSALSENELDQIADRFLRTHNQHGYPRSSVWSKHTRLRVEQFGHPIIMDMIITGLR</sequence>
<feature type="non-terminal residue" evidence="2">
    <location>
        <position position="1"/>
    </location>
</feature>
<proteinExistence type="predicted"/>
<dbReference type="OrthoDB" id="2449737at2759"/>
<feature type="compositionally biased region" description="Basic and acidic residues" evidence="1">
    <location>
        <begin position="34"/>
        <end position="44"/>
    </location>
</feature>
<protein>
    <submittedName>
        <fullName evidence="2">Uncharacterized protein</fullName>
    </submittedName>
</protein>
<dbReference type="EMBL" id="JAABOA010003777">
    <property type="protein sequence ID" value="KAF9578324.1"/>
    <property type="molecule type" value="Genomic_DNA"/>
</dbReference>
<dbReference type="Proteomes" id="UP000780801">
    <property type="component" value="Unassembled WGS sequence"/>
</dbReference>
<gene>
    <name evidence="2" type="ORF">BGW38_005933</name>
</gene>
<organism evidence="2 3">
    <name type="scientific">Lunasporangiospora selenospora</name>
    <dbReference type="NCBI Taxonomy" id="979761"/>
    <lineage>
        <taxon>Eukaryota</taxon>
        <taxon>Fungi</taxon>
        <taxon>Fungi incertae sedis</taxon>
        <taxon>Mucoromycota</taxon>
        <taxon>Mortierellomycotina</taxon>
        <taxon>Mortierellomycetes</taxon>
        <taxon>Mortierellales</taxon>
        <taxon>Mortierellaceae</taxon>
        <taxon>Lunasporangiospora</taxon>
    </lineage>
</organism>
<evidence type="ECO:0000256" key="1">
    <source>
        <dbReference type="SAM" id="MobiDB-lite"/>
    </source>
</evidence>
<evidence type="ECO:0000313" key="3">
    <source>
        <dbReference type="Proteomes" id="UP000780801"/>
    </source>
</evidence>
<feature type="compositionally biased region" description="Polar residues" evidence="1">
    <location>
        <begin position="45"/>
        <end position="68"/>
    </location>
</feature>
<feature type="non-terminal residue" evidence="2">
    <location>
        <position position="364"/>
    </location>
</feature>
<dbReference type="AlphaFoldDB" id="A0A9P6FN64"/>